<evidence type="ECO:0000313" key="3">
    <source>
        <dbReference type="Proteomes" id="UP000295063"/>
    </source>
</evidence>
<dbReference type="PANTHER" id="PTHR46438">
    <property type="entry name" value="ALPHA/BETA-HYDROLASES SUPERFAMILY PROTEIN"/>
    <property type="match status" value="1"/>
</dbReference>
<dbReference type="OrthoDB" id="5513277at2"/>
<comment type="caution">
    <text evidence="2">The sequence shown here is derived from an EMBL/GenBank/DDBJ whole genome shotgun (WGS) entry which is preliminary data.</text>
</comment>
<dbReference type="InterPro" id="IPR029058">
    <property type="entry name" value="AB_hydrolase_fold"/>
</dbReference>
<organism evidence="2 3">
    <name type="scientific">Anaerospora hongkongensis</name>
    <dbReference type="NCBI Taxonomy" id="244830"/>
    <lineage>
        <taxon>Bacteria</taxon>
        <taxon>Bacillati</taxon>
        <taxon>Bacillota</taxon>
        <taxon>Negativicutes</taxon>
        <taxon>Selenomonadales</taxon>
        <taxon>Sporomusaceae</taxon>
        <taxon>Anaerospora</taxon>
    </lineage>
</organism>
<dbReference type="Proteomes" id="UP000295063">
    <property type="component" value="Unassembled WGS sequence"/>
</dbReference>
<dbReference type="InterPro" id="IPR000073">
    <property type="entry name" value="AB_hydrolase_1"/>
</dbReference>
<keyword evidence="3" id="KW-1185">Reference proteome</keyword>
<name>A0A4R1Q1N2_9FIRM</name>
<dbReference type="PANTHER" id="PTHR46438:SF11">
    <property type="entry name" value="LIPASE-RELATED"/>
    <property type="match status" value="1"/>
</dbReference>
<evidence type="ECO:0000259" key="1">
    <source>
        <dbReference type="Pfam" id="PF00561"/>
    </source>
</evidence>
<sequence>MNRKAVYKSEDGKAAILKKYDLLLTKWPAPYKELYVDTRYGKTYIITSGDNLLPPLILLHGSGSNSSMWFGDIAEYAKYYKVFAVDIPGDPGKSEELQYSLKSAAYSEWMNDILTILQLQKATFIGISLGAWMVINFALKHKAKVEKVVLISPSGIGAQKISFLLKSIVFSFLGDKGVDKIIREVTGNQPISEEMVNYIKLINSNFNYRTEPIPIFTDNEISDLNIPLMMIVGEKDAMLHSEKSIARLSRLLPTANINLLPDYGHVLFNLTSRILPFLLSR</sequence>
<reference evidence="2 3" key="1">
    <citation type="submission" date="2019-03" db="EMBL/GenBank/DDBJ databases">
        <title>Genomic Encyclopedia of Type Strains, Phase IV (KMG-IV): sequencing the most valuable type-strain genomes for metagenomic binning, comparative biology and taxonomic classification.</title>
        <authorList>
            <person name="Goeker M."/>
        </authorList>
    </citation>
    <scope>NUCLEOTIDE SEQUENCE [LARGE SCALE GENOMIC DNA]</scope>
    <source>
        <strain evidence="2 3">DSM 15969</strain>
    </source>
</reference>
<dbReference type="Gene3D" id="3.40.50.1820">
    <property type="entry name" value="alpha/beta hydrolase"/>
    <property type="match status" value="1"/>
</dbReference>
<proteinExistence type="predicted"/>
<dbReference type="Pfam" id="PF00561">
    <property type="entry name" value="Abhydrolase_1"/>
    <property type="match status" value="1"/>
</dbReference>
<dbReference type="SUPFAM" id="SSF53474">
    <property type="entry name" value="alpha/beta-Hydrolases"/>
    <property type="match status" value="1"/>
</dbReference>
<gene>
    <name evidence="2" type="ORF">EV210_10164</name>
</gene>
<protein>
    <submittedName>
        <fullName evidence="2">Pimeloyl-ACP methyl ester carboxylesterase</fullName>
    </submittedName>
</protein>
<dbReference type="RefSeq" id="WP_132073845.1">
    <property type="nucleotide sequence ID" value="NZ_SLUI01000001.1"/>
</dbReference>
<dbReference type="EMBL" id="SLUI01000001">
    <property type="protein sequence ID" value="TCL39869.1"/>
    <property type="molecule type" value="Genomic_DNA"/>
</dbReference>
<evidence type="ECO:0000313" key="2">
    <source>
        <dbReference type="EMBL" id="TCL39869.1"/>
    </source>
</evidence>
<feature type="domain" description="AB hydrolase-1" evidence="1">
    <location>
        <begin position="54"/>
        <end position="153"/>
    </location>
</feature>
<dbReference type="AlphaFoldDB" id="A0A4R1Q1N2"/>
<accession>A0A4R1Q1N2</accession>